<accession>A0AAD2JGN8</accession>
<dbReference type="EMBL" id="CAKOGP040001736">
    <property type="protein sequence ID" value="CAJ1947841.1"/>
    <property type="molecule type" value="Genomic_DNA"/>
</dbReference>
<dbReference type="AlphaFoldDB" id="A0AAD2JGN8"/>
<organism evidence="1 2">
    <name type="scientific">Cylindrotheca closterium</name>
    <dbReference type="NCBI Taxonomy" id="2856"/>
    <lineage>
        <taxon>Eukaryota</taxon>
        <taxon>Sar</taxon>
        <taxon>Stramenopiles</taxon>
        <taxon>Ochrophyta</taxon>
        <taxon>Bacillariophyta</taxon>
        <taxon>Bacillariophyceae</taxon>
        <taxon>Bacillariophycidae</taxon>
        <taxon>Bacillariales</taxon>
        <taxon>Bacillariaceae</taxon>
        <taxon>Cylindrotheca</taxon>
    </lineage>
</organism>
<proteinExistence type="predicted"/>
<protein>
    <submittedName>
        <fullName evidence="1">Uncharacterized protein</fullName>
    </submittedName>
</protein>
<dbReference type="Proteomes" id="UP001295423">
    <property type="component" value="Unassembled WGS sequence"/>
</dbReference>
<comment type="caution">
    <text evidence="1">The sequence shown here is derived from an EMBL/GenBank/DDBJ whole genome shotgun (WGS) entry which is preliminary data.</text>
</comment>
<evidence type="ECO:0000313" key="2">
    <source>
        <dbReference type="Proteomes" id="UP001295423"/>
    </source>
</evidence>
<reference evidence="1" key="1">
    <citation type="submission" date="2023-08" db="EMBL/GenBank/DDBJ databases">
        <authorList>
            <person name="Audoor S."/>
            <person name="Bilcke G."/>
        </authorList>
    </citation>
    <scope>NUCLEOTIDE SEQUENCE</scope>
</reference>
<name>A0AAD2JGN8_9STRA</name>
<keyword evidence="2" id="KW-1185">Reference proteome</keyword>
<evidence type="ECO:0000313" key="1">
    <source>
        <dbReference type="EMBL" id="CAJ1947841.1"/>
    </source>
</evidence>
<sequence>MISLQDTLKLNNQAVELYHSDDFAQAAKAYYKSLCSMNKILKGCYDHADVMVLAANSTSAPQQECLHCTSFNTTTTHHHHHQHQEEPFLYQRPIVLQESAGASESLCTMQAMTIYCSGVLLNTAILHHQEAILTGSSASVDRAAKLYEASLHLVGKFHVYSGSNKTVSLIVMAASNNLAQIELQKGILDQACKRLQVLKSLIRSLQNVIPHIFTREEFGGMLSNSLSAESVIASPAA</sequence>
<gene>
    <name evidence="1" type="ORF">CYCCA115_LOCUS11335</name>
</gene>